<protein>
    <recommendedName>
        <fullName evidence="4 5">Pyrroline-5-carboxylate reductase</fullName>
        <shortName evidence="4">P5C reductase</shortName>
        <shortName evidence="4">P5CR</shortName>
        <ecNumber evidence="4 5">1.5.1.2</ecNumber>
    </recommendedName>
    <alternativeName>
        <fullName evidence="4">PCA reductase</fullName>
    </alternativeName>
</protein>
<evidence type="ECO:0000259" key="7">
    <source>
        <dbReference type="Pfam" id="PF03807"/>
    </source>
</evidence>
<name>A0A9X3Z7B8_9PROT</name>
<keyword evidence="4" id="KW-0963">Cytoplasm</keyword>
<evidence type="ECO:0000313" key="10">
    <source>
        <dbReference type="Proteomes" id="UP001141619"/>
    </source>
</evidence>
<dbReference type="Pfam" id="PF03807">
    <property type="entry name" value="F420_oxidored"/>
    <property type="match status" value="1"/>
</dbReference>
<keyword evidence="3 4" id="KW-0560">Oxidoreductase</keyword>
<dbReference type="RefSeq" id="WP_274943615.1">
    <property type="nucleotide sequence ID" value="NZ_JANWOI010000003.1"/>
</dbReference>
<dbReference type="GO" id="GO:0004735">
    <property type="term" value="F:pyrroline-5-carboxylate reductase activity"/>
    <property type="evidence" value="ECO:0007669"/>
    <property type="project" value="UniProtKB-UniRule"/>
</dbReference>
<comment type="subcellular location">
    <subcellularLocation>
        <location evidence="4">Cytoplasm</location>
    </subcellularLocation>
</comment>
<evidence type="ECO:0000313" key="9">
    <source>
        <dbReference type="EMBL" id="MDA5193908.1"/>
    </source>
</evidence>
<feature type="domain" description="Pyrroline-5-carboxylate reductase catalytic N-terminal" evidence="7">
    <location>
        <begin position="20"/>
        <end position="112"/>
    </location>
</feature>
<feature type="binding site" evidence="6">
    <location>
        <position position="48"/>
    </location>
    <ligand>
        <name>NADP(+)</name>
        <dbReference type="ChEBI" id="CHEBI:58349"/>
    </ligand>
</feature>
<comment type="function">
    <text evidence="4">Catalyzes the reduction of 1-pyrroline-5-carboxylate (PCA) to L-proline.</text>
</comment>
<dbReference type="InterPro" id="IPR028939">
    <property type="entry name" value="P5C_Rdtase_cat_N"/>
</dbReference>
<comment type="caution">
    <text evidence="9">The sequence shown here is derived from an EMBL/GenBank/DDBJ whole genome shotgun (WGS) entry which is preliminary data.</text>
</comment>
<dbReference type="EMBL" id="JANWOI010000003">
    <property type="protein sequence ID" value="MDA5193908.1"/>
    <property type="molecule type" value="Genomic_DNA"/>
</dbReference>
<comment type="similarity">
    <text evidence="1 4">Belongs to the pyrroline-5-carboxylate reductase family.</text>
</comment>
<reference evidence="9" key="1">
    <citation type="submission" date="2022-08" db="EMBL/GenBank/DDBJ databases">
        <authorList>
            <person name="Vandamme P."/>
            <person name="Hettiarachchi A."/>
            <person name="Peeters C."/>
            <person name="Cnockaert M."/>
            <person name="Carlier A."/>
        </authorList>
    </citation>
    <scope>NUCLEOTIDE SEQUENCE</scope>
    <source>
        <strain evidence="9">LMG 31809</strain>
    </source>
</reference>
<comment type="catalytic activity">
    <reaction evidence="4">
        <text>L-proline + NAD(+) = (S)-1-pyrroline-5-carboxylate + NADH + 2 H(+)</text>
        <dbReference type="Rhea" id="RHEA:14105"/>
        <dbReference type="ChEBI" id="CHEBI:15378"/>
        <dbReference type="ChEBI" id="CHEBI:17388"/>
        <dbReference type="ChEBI" id="CHEBI:57540"/>
        <dbReference type="ChEBI" id="CHEBI:57945"/>
        <dbReference type="ChEBI" id="CHEBI:60039"/>
        <dbReference type="EC" id="1.5.1.2"/>
    </reaction>
</comment>
<evidence type="ECO:0000256" key="5">
    <source>
        <dbReference type="NCBIfam" id="TIGR00112"/>
    </source>
</evidence>
<evidence type="ECO:0000259" key="8">
    <source>
        <dbReference type="Pfam" id="PF14748"/>
    </source>
</evidence>
<dbReference type="PANTHER" id="PTHR11645">
    <property type="entry name" value="PYRROLINE-5-CARBOXYLATE REDUCTASE"/>
    <property type="match status" value="1"/>
</dbReference>
<dbReference type="Pfam" id="PF14748">
    <property type="entry name" value="P5CR_dimer"/>
    <property type="match status" value="1"/>
</dbReference>
<keyword evidence="2 4" id="KW-0521">NADP</keyword>
<dbReference type="AlphaFoldDB" id="A0A9X3Z7B8"/>
<sequence length="305" mass="33467">MHSFKELLTTKISKKKPLVLVGLGNMGKSMLRGWLKNGVDSQAIRIVTPHPEMEYMDFSGIPSSHFMTDPKNMDDNASAIVLAVKPQNMDIVAPQYIKFAHNKSIFLSIAAGKSLSYFENIYGTDVPIIRCMPNTPGAIGHGISGMIANEVANMEHQNLCTSLMSGLGDVLWFDKEKEDQMNIVTGISGSGPAFIYHYLECIYQTGLKNGLEPDTAMQLANKTVIGSIMLLSKKIEESGGVDNANNLWSTQLREQVTSPNGTTFAGLQKLMNPDSGLQPLMDETIRLAIERSRELNSAPQNKSNE</sequence>
<keyword evidence="10" id="KW-1185">Reference proteome</keyword>
<dbReference type="InterPro" id="IPR029036">
    <property type="entry name" value="P5CR_dimer"/>
</dbReference>
<dbReference type="SUPFAM" id="SSF51735">
    <property type="entry name" value="NAD(P)-binding Rossmann-fold domains"/>
    <property type="match status" value="1"/>
</dbReference>
<evidence type="ECO:0000256" key="1">
    <source>
        <dbReference type="ARBA" id="ARBA00005525"/>
    </source>
</evidence>
<evidence type="ECO:0000256" key="3">
    <source>
        <dbReference type="ARBA" id="ARBA00023002"/>
    </source>
</evidence>
<dbReference type="InterPro" id="IPR008927">
    <property type="entry name" value="6-PGluconate_DH-like_C_sf"/>
</dbReference>
<feature type="domain" description="Pyrroline-5-carboxylate reductase dimerisation" evidence="8">
    <location>
        <begin position="178"/>
        <end position="295"/>
    </location>
</feature>
<keyword evidence="4" id="KW-0028">Amino-acid biosynthesis</keyword>
<proteinExistence type="inferred from homology"/>
<dbReference type="HAMAP" id="MF_01925">
    <property type="entry name" value="P5C_reductase"/>
    <property type="match status" value="1"/>
</dbReference>
<gene>
    <name evidence="4 9" type="primary">proC</name>
    <name evidence="9" type="ORF">NYP16_08090</name>
</gene>
<comment type="catalytic activity">
    <reaction evidence="4">
        <text>L-proline + NADP(+) = (S)-1-pyrroline-5-carboxylate + NADPH + 2 H(+)</text>
        <dbReference type="Rhea" id="RHEA:14109"/>
        <dbReference type="ChEBI" id="CHEBI:15378"/>
        <dbReference type="ChEBI" id="CHEBI:17388"/>
        <dbReference type="ChEBI" id="CHEBI:57783"/>
        <dbReference type="ChEBI" id="CHEBI:58349"/>
        <dbReference type="ChEBI" id="CHEBI:60039"/>
        <dbReference type="EC" id="1.5.1.2"/>
    </reaction>
</comment>
<dbReference type="Gene3D" id="1.10.3730.10">
    <property type="entry name" value="ProC C-terminal domain-like"/>
    <property type="match status" value="1"/>
</dbReference>
<dbReference type="PIRSF" id="PIRSF000193">
    <property type="entry name" value="Pyrrol-5-carb_rd"/>
    <property type="match status" value="1"/>
</dbReference>
<feature type="binding site" evidence="6">
    <location>
        <begin position="83"/>
        <end position="86"/>
    </location>
    <ligand>
        <name>NADP(+)</name>
        <dbReference type="ChEBI" id="CHEBI:58349"/>
    </ligand>
</feature>
<comment type="pathway">
    <text evidence="4">Amino-acid biosynthesis; L-proline biosynthesis; L-proline from L-glutamate 5-semialdehyde: step 1/1.</text>
</comment>
<reference evidence="9" key="2">
    <citation type="journal article" date="2023" name="Syst. Appl. Microbiol.">
        <title>Govania unica gen. nov., sp. nov., a rare biosphere bacterium that represents a novel family in the class Alphaproteobacteria.</title>
        <authorList>
            <person name="Vandamme P."/>
            <person name="Peeters C."/>
            <person name="Hettiarachchi A."/>
            <person name="Cnockaert M."/>
            <person name="Carlier A."/>
        </authorList>
    </citation>
    <scope>NUCLEOTIDE SEQUENCE</scope>
    <source>
        <strain evidence="9">LMG 31809</strain>
    </source>
</reference>
<organism evidence="9 10">
    <name type="scientific">Govanella unica</name>
    <dbReference type="NCBI Taxonomy" id="2975056"/>
    <lineage>
        <taxon>Bacteria</taxon>
        <taxon>Pseudomonadati</taxon>
        <taxon>Pseudomonadota</taxon>
        <taxon>Alphaproteobacteria</taxon>
        <taxon>Emcibacterales</taxon>
        <taxon>Govanellaceae</taxon>
        <taxon>Govanella</taxon>
    </lineage>
</organism>
<dbReference type="GO" id="GO:0055129">
    <property type="term" value="P:L-proline biosynthetic process"/>
    <property type="evidence" value="ECO:0007669"/>
    <property type="project" value="UniProtKB-UniRule"/>
</dbReference>
<dbReference type="Proteomes" id="UP001141619">
    <property type="component" value="Unassembled WGS sequence"/>
</dbReference>
<dbReference type="InterPro" id="IPR036291">
    <property type="entry name" value="NAD(P)-bd_dom_sf"/>
</dbReference>
<dbReference type="Gene3D" id="3.40.50.720">
    <property type="entry name" value="NAD(P)-binding Rossmann-like Domain"/>
    <property type="match status" value="1"/>
</dbReference>
<evidence type="ECO:0000256" key="6">
    <source>
        <dbReference type="PIRSR" id="PIRSR000193-1"/>
    </source>
</evidence>
<dbReference type="PANTHER" id="PTHR11645:SF0">
    <property type="entry name" value="PYRROLINE-5-CARBOXYLATE REDUCTASE 3"/>
    <property type="match status" value="1"/>
</dbReference>
<accession>A0A9X3Z7B8</accession>
<evidence type="ECO:0000256" key="2">
    <source>
        <dbReference type="ARBA" id="ARBA00022857"/>
    </source>
</evidence>
<dbReference type="InterPro" id="IPR000304">
    <property type="entry name" value="Pyrroline-COOH_reductase"/>
</dbReference>
<keyword evidence="4" id="KW-0641">Proline biosynthesis</keyword>
<dbReference type="GO" id="GO:0005737">
    <property type="term" value="C:cytoplasm"/>
    <property type="evidence" value="ECO:0007669"/>
    <property type="project" value="UniProtKB-SubCell"/>
</dbReference>
<dbReference type="NCBIfam" id="TIGR00112">
    <property type="entry name" value="proC"/>
    <property type="match status" value="1"/>
</dbReference>
<dbReference type="EC" id="1.5.1.2" evidence="4 5"/>
<evidence type="ECO:0000256" key="4">
    <source>
        <dbReference type="HAMAP-Rule" id="MF_01925"/>
    </source>
</evidence>
<dbReference type="SUPFAM" id="SSF48179">
    <property type="entry name" value="6-phosphogluconate dehydrogenase C-terminal domain-like"/>
    <property type="match status" value="1"/>
</dbReference>